<accession>A0AA85K9N6</accession>
<name>A0AA85K9N6_TRIRE</name>
<reference evidence="4" key="2">
    <citation type="submission" date="2023-11" db="UniProtKB">
        <authorList>
            <consortium name="WormBaseParasite"/>
        </authorList>
    </citation>
    <scope>IDENTIFICATION</scope>
</reference>
<evidence type="ECO:0000259" key="2">
    <source>
        <dbReference type="Pfam" id="PF13401"/>
    </source>
</evidence>
<dbReference type="InterPro" id="IPR049945">
    <property type="entry name" value="AAA_22"/>
</dbReference>
<sequence length="2010" mass="228107">MLRNRPTINSKDLLSITQNINNKEIIFDNLIDYINVNNPLNTKQRIPDPKSIQKCSSVLNTLEKCISKERSVKLTVPIQILNYFTDLSSKSSDIYAKLDAEKLLLTKVRLQMKQFNTSRSDKPPGINDMTWIDYLVLFVDQTIKLLKKCIANLFSDVKLHTGLQLSSEVEALAHYNTLMYSTEQLSVELKPHNYITEVMKSNNTGNDDDDNESGEHFNWYDKLFLETRSREISVLKAYLSGSSKLPGLIYGPAGSGRSSLLRWAVHTFEQLHYKPKSADRSTPQTAISNQASSASLTQQSTIEPIVIVCCIGRTCLSTSLQSVLVQIIEQLALKFQVENESIKSLCEYAEAVRLLNTMLNYASALRPVLIVIDNIEYLYPDEHVQMFLWLPYTLHNQYTRVLMTTSATRIVKGFNNRFGEGCCITLSAFSQIQHVITTVMPRLIRKNLEELGEEHTSLLQLTQSDQDLINTALQKNITPSYIKLLAEIIAVKLTGKVDDVNLPETLPSDISHLFVLRLQQIQSMLKQQGLLSVALLRILPYIACSRFGLTFSELIEILQSDNDIQQVRKRSNQVNSLQHFPIGCLQHLMYSLKYGLVKYLMFITTDNRLLVTFTSDAFRKGVLIHWGFNTDDLINHSQTESTDDYNTSNENKDEIDKDQMIVAPKEFTFHKYLSDYWLGNYTGQDDYEQQQPSQQTSHPYEKKSNTSDYNEDAFNTMYYWMASEKPNTNVQLSKANASIVTGTYDKRYMCNARRLTELPYQLLQAGSDSVQDILKHVIFSFDYILGKLLLGLRPNDVITEFYYMRQLNQLRTNDEIMYLLGLIRSLSTKLSLAPTLLSVELAGRIGHLANSEYVNIGRQLLNSIDSDSNKVNCLLPLLSICYTPALQPELLQVKYTNYDVKYLSPRELQQHERKEVITISSDSRFLFTLIFNNYQMNTTNSGSYINNNEVLINLWEVNSLTKANSFSLGKWPDHIFHQAYMPTHQNQMVLLTYSTKTLKKTPRKSGILAINLELGCVEGELSVTYPIQLKILCISRASIVVTRYGAKENEAKHILSQGYATVYSLPNLQPITGVLSKVPLPFYISPTDRICFGPSRWLIQGKTGVDKKRKRNSTEEMKDAANNSVQVRLRNAVNDVVAWIKCPLAPGIFQTNIRGENLLIGCKSLGQIYRFDLTTISGKEVRILKPNMELNLYKNIKNIIQNQVSELSSTDKNQNNTTTPFLWDSDALAMLDQARHQVCVQELWVSPDEKYLAALYNVNDYRLLIGIWHISSRLLIAGLSGYQDSQIRFGIDTTGACLIHFIKSSDTHTWIELVELNTPQLTQMASGRPITTKSSGNISVRLRRIPAFKTAIDEAYFIRGGNLIVVTNGSIILTSINVLSLGSKSQGPMALTLIGKKLSRVNYHPELDIVYSTEIGNQQLFTYYNLITQRVISVECTKSEVEDPFMNSYEADFLMTPILDDTPCERHLSSDGKRLALVYRVKSLSNNDIIDHPSKSDYKKINNNNTKDYRKPKLPNINYYTSLQEKIDSPIGMGYDQTIIRLYDLDNTTSGTGLRCQISIIGEFIFHMSTKHGIYTLKPDHASTTRLNDYTDPVKSNLLKDTRNKNPANKLNEQPQALLSRYESTNGRFLGYTFLQHPVIKGTQIVFNDRYLVLCCGEHGQWIRFLEAPDFKKILYEVNLQKLLKEHDDYCRKSSVQRIFTCRAQPTIVIVQYIWLEQENSMFNITVLNLKNKQDNGLIISQMSIADKLIDVSPDGIYGLDANLRLIDFRQGSVLAMLNSANLIPGTQNEPIVLCAQFTPDKVYIVSVLYSLEYHNAWLVIIQNNQTYANYPVVGRALLTPIDETTPISTESSELPIIKLQLGHNGRLIVVKMDTVSEFKLFTIRKRTKGVNLVYSNANDRLKGLLPIDKGTSDENNSWSSKQKKAKYLDELFIRFAESLSTNTSGNSSEDNCGRIDDEGGGDGDDNDDKYYADLLDIGSIISSLKLNSDLLNQGQSYGDNSYSADTLKC</sequence>
<evidence type="ECO:0000256" key="1">
    <source>
        <dbReference type="SAM" id="MobiDB-lite"/>
    </source>
</evidence>
<keyword evidence="3" id="KW-1185">Reference proteome</keyword>
<feature type="region of interest" description="Disordered" evidence="1">
    <location>
        <begin position="685"/>
        <end position="708"/>
    </location>
</feature>
<evidence type="ECO:0000313" key="4">
    <source>
        <dbReference type="WBParaSite" id="TREG1_71500.1"/>
    </source>
</evidence>
<dbReference type="PANTHER" id="PTHR19871:SF40">
    <property type="entry name" value="TETRATRICOPEPTIDE REPEAT PROTEIN 41-RELATED"/>
    <property type="match status" value="1"/>
</dbReference>
<dbReference type="Proteomes" id="UP000050795">
    <property type="component" value="Unassembled WGS sequence"/>
</dbReference>
<dbReference type="InterPro" id="IPR052752">
    <property type="entry name" value="NACHT-WD_repeat"/>
</dbReference>
<dbReference type="Pfam" id="PF13401">
    <property type="entry name" value="AAA_22"/>
    <property type="match status" value="1"/>
</dbReference>
<dbReference type="GO" id="GO:0016887">
    <property type="term" value="F:ATP hydrolysis activity"/>
    <property type="evidence" value="ECO:0007669"/>
    <property type="project" value="InterPro"/>
</dbReference>
<dbReference type="PANTHER" id="PTHR19871">
    <property type="entry name" value="BETA TRANSDUCIN-RELATED PROTEIN"/>
    <property type="match status" value="1"/>
</dbReference>
<reference evidence="3" key="1">
    <citation type="submission" date="2022-06" db="EMBL/GenBank/DDBJ databases">
        <authorList>
            <person name="Berger JAMES D."/>
            <person name="Berger JAMES D."/>
        </authorList>
    </citation>
    <scope>NUCLEOTIDE SEQUENCE [LARGE SCALE GENOMIC DNA]</scope>
</reference>
<protein>
    <recommendedName>
        <fullName evidence="2">ORC1/DEAH AAA+ ATPase domain-containing protein</fullName>
    </recommendedName>
</protein>
<organism evidence="3 4">
    <name type="scientific">Trichobilharzia regenti</name>
    <name type="common">Nasal bird schistosome</name>
    <dbReference type="NCBI Taxonomy" id="157069"/>
    <lineage>
        <taxon>Eukaryota</taxon>
        <taxon>Metazoa</taxon>
        <taxon>Spiralia</taxon>
        <taxon>Lophotrochozoa</taxon>
        <taxon>Platyhelminthes</taxon>
        <taxon>Trematoda</taxon>
        <taxon>Digenea</taxon>
        <taxon>Strigeidida</taxon>
        <taxon>Schistosomatoidea</taxon>
        <taxon>Schistosomatidae</taxon>
        <taxon>Trichobilharzia</taxon>
    </lineage>
</organism>
<feature type="region of interest" description="Disordered" evidence="1">
    <location>
        <begin position="1942"/>
        <end position="1964"/>
    </location>
</feature>
<dbReference type="InterPro" id="IPR027417">
    <property type="entry name" value="P-loop_NTPase"/>
</dbReference>
<feature type="domain" description="ORC1/DEAH AAA+ ATPase" evidence="2">
    <location>
        <begin position="243"/>
        <end position="396"/>
    </location>
</feature>
<dbReference type="SUPFAM" id="SSF52540">
    <property type="entry name" value="P-loop containing nucleoside triphosphate hydrolases"/>
    <property type="match status" value="1"/>
</dbReference>
<feature type="compositionally biased region" description="Low complexity" evidence="1">
    <location>
        <begin position="689"/>
        <end position="698"/>
    </location>
</feature>
<evidence type="ECO:0000313" key="3">
    <source>
        <dbReference type="Proteomes" id="UP000050795"/>
    </source>
</evidence>
<dbReference type="WBParaSite" id="TREG1_71500.1">
    <property type="protein sequence ID" value="TREG1_71500.1"/>
    <property type="gene ID" value="TREG1_71500"/>
</dbReference>
<dbReference type="Gene3D" id="3.40.50.300">
    <property type="entry name" value="P-loop containing nucleotide triphosphate hydrolases"/>
    <property type="match status" value="1"/>
</dbReference>
<feature type="compositionally biased region" description="Polar residues" evidence="1">
    <location>
        <begin position="1942"/>
        <end position="1951"/>
    </location>
</feature>
<proteinExistence type="predicted"/>